<dbReference type="Proteomes" id="UP000245865">
    <property type="component" value="Unassembled WGS sequence"/>
</dbReference>
<protein>
    <recommendedName>
        <fullName evidence="3">Solute-binding protein family 3/N-terminal domain-containing protein</fullName>
    </recommendedName>
</protein>
<dbReference type="Gene3D" id="3.40.190.10">
    <property type="entry name" value="Periplasmic binding protein-like II"/>
    <property type="match status" value="2"/>
</dbReference>
<dbReference type="PANTHER" id="PTHR35936">
    <property type="entry name" value="MEMBRANE-BOUND LYTIC MUREIN TRANSGLYCOSYLASE F"/>
    <property type="match status" value="1"/>
</dbReference>
<evidence type="ECO:0000256" key="2">
    <source>
        <dbReference type="SAM" id="SignalP"/>
    </source>
</evidence>
<dbReference type="AlphaFoldDB" id="A0A316JFY5"/>
<keyword evidence="1 2" id="KW-0732">Signal</keyword>
<feature type="signal peptide" evidence="2">
    <location>
        <begin position="1"/>
        <end position="28"/>
    </location>
</feature>
<dbReference type="SUPFAM" id="SSF53850">
    <property type="entry name" value="Periplasmic binding protein-like II"/>
    <property type="match status" value="1"/>
</dbReference>
<dbReference type="Pfam" id="PF00497">
    <property type="entry name" value="SBP_bac_3"/>
    <property type="match status" value="1"/>
</dbReference>
<evidence type="ECO:0000259" key="3">
    <source>
        <dbReference type="SMART" id="SM00062"/>
    </source>
</evidence>
<dbReference type="OrthoDB" id="4577708at2"/>
<accession>A0A316JFY5</accession>
<evidence type="ECO:0000313" key="4">
    <source>
        <dbReference type="EMBL" id="PWL19495.1"/>
    </source>
</evidence>
<dbReference type="SMART" id="SM00062">
    <property type="entry name" value="PBPb"/>
    <property type="match status" value="1"/>
</dbReference>
<reference evidence="4 5" key="1">
    <citation type="submission" date="2018-05" db="EMBL/GenBank/DDBJ databases">
        <title>Comparative genomic sequence analysis between strain HN4 and CCM 8460T (Falsochrobactrum ovis) will provide more evidence to prove that HN4 is a new species of Falsochrobactrum.</title>
        <authorList>
            <person name="Lyu W."/>
            <person name="Sun L."/>
            <person name="Yao L."/>
        </authorList>
    </citation>
    <scope>NUCLEOTIDE SEQUENCE [LARGE SCALE GENOMIC DNA]</scope>
    <source>
        <strain evidence="4 5">HN4</strain>
    </source>
</reference>
<keyword evidence="5" id="KW-1185">Reference proteome</keyword>
<comment type="caution">
    <text evidence="4">The sequence shown here is derived from an EMBL/GenBank/DDBJ whole genome shotgun (WGS) entry which is preliminary data.</text>
</comment>
<organism evidence="4 5">
    <name type="scientific">Falsochrobactrum shanghaiense</name>
    <dbReference type="NCBI Taxonomy" id="2201899"/>
    <lineage>
        <taxon>Bacteria</taxon>
        <taxon>Pseudomonadati</taxon>
        <taxon>Pseudomonadota</taxon>
        <taxon>Alphaproteobacteria</taxon>
        <taxon>Hyphomicrobiales</taxon>
        <taxon>Brucellaceae</taxon>
        <taxon>Falsochrobactrum</taxon>
    </lineage>
</organism>
<evidence type="ECO:0000313" key="5">
    <source>
        <dbReference type="Proteomes" id="UP000245865"/>
    </source>
</evidence>
<sequence length="310" mass="33050">MSMNLGFKGLVAFSLSGLAWGLAGPAFSAETVTVAGVEISKDPELAKLLPEKNVKNGLRATFNPPQPPFSMIASDGKPYGVLIDFGEAIAARLGTTISLSRVNHDSIIPALQAGQADFMLSTDADTEGRQKVVNMIDYMKYGVSLVVKEGNPLNLTSGKDLCGKKLAVLKGWSPPDYFESLSVDCEARNEPRVSITTLPNTPDTILSVRSGASDATFVSTPTALGAMKAIEGGKVEVVAPESSPLGWNLQLHGLLVIKRNEELTKAISATVDSLLRDGTMKKIFQKYELNEALLLDEVIVNQALSETGLN</sequence>
<dbReference type="PANTHER" id="PTHR35936:SF17">
    <property type="entry name" value="ARGININE-BINDING EXTRACELLULAR PROTEIN ARTP"/>
    <property type="match status" value="1"/>
</dbReference>
<evidence type="ECO:0000256" key="1">
    <source>
        <dbReference type="ARBA" id="ARBA00022729"/>
    </source>
</evidence>
<feature type="domain" description="Solute-binding protein family 3/N-terminal" evidence="3">
    <location>
        <begin position="57"/>
        <end position="291"/>
    </location>
</feature>
<dbReference type="InterPro" id="IPR001638">
    <property type="entry name" value="Solute-binding_3/MltF_N"/>
</dbReference>
<proteinExistence type="predicted"/>
<name>A0A316JFY5_9HYPH</name>
<feature type="chain" id="PRO_5016367149" description="Solute-binding protein family 3/N-terminal domain-containing protein" evidence="2">
    <location>
        <begin position="29"/>
        <end position="310"/>
    </location>
</feature>
<gene>
    <name evidence="4" type="ORF">DKP76_02835</name>
</gene>
<dbReference type="RefSeq" id="WP_109704884.1">
    <property type="nucleotide sequence ID" value="NZ_QGDB01000001.1"/>
</dbReference>
<dbReference type="EMBL" id="QGDB01000001">
    <property type="protein sequence ID" value="PWL19495.1"/>
    <property type="molecule type" value="Genomic_DNA"/>
</dbReference>